<dbReference type="EC" id="3.5.4.26" evidence="13"/>
<evidence type="ECO:0000256" key="9">
    <source>
        <dbReference type="ARBA" id="ARBA00022833"/>
    </source>
</evidence>
<feature type="domain" description="CMP/dCMP-type deaminase" evidence="17">
    <location>
        <begin position="1"/>
        <end position="117"/>
    </location>
</feature>
<dbReference type="Pfam" id="PF00383">
    <property type="entry name" value="dCMP_cyt_deam_1"/>
    <property type="match status" value="1"/>
</dbReference>
<feature type="binding site" evidence="15">
    <location>
        <position position="190"/>
    </location>
    <ligand>
        <name>NADP(+)</name>
        <dbReference type="ChEBI" id="CHEBI:58349"/>
    </ligand>
</feature>
<keyword evidence="7 13" id="KW-0479">Metal-binding</keyword>
<dbReference type="Gene3D" id="3.40.430.10">
    <property type="entry name" value="Dihydrofolate Reductase, subunit A"/>
    <property type="match status" value="1"/>
</dbReference>
<feature type="binding site" evidence="15">
    <location>
        <position position="198"/>
    </location>
    <ligand>
        <name>substrate</name>
    </ligand>
</feature>
<evidence type="ECO:0000256" key="11">
    <source>
        <dbReference type="ARBA" id="ARBA00023002"/>
    </source>
</evidence>
<keyword evidence="19" id="KW-1185">Reference proteome</keyword>
<dbReference type="PIRSF" id="PIRSF006769">
    <property type="entry name" value="RibD"/>
    <property type="match status" value="1"/>
</dbReference>
<dbReference type="SUPFAM" id="SSF53927">
    <property type="entry name" value="Cytidine deaminase-like"/>
    <property type="match status" value="1"/>
</dbReference>
<feature type="binding site" evidence="15">
    <location>
        <position position="201"/>
    </location>
    <ligand>
        <name>substrate</name>
    </ligand>
</feature>
<dbReference type="InterPro" id="IPR050765">
    <property type="entry name" value="Riboflavin_Biosynth_HTPR"/>
</dbReference>
<evidence type="ECO:0000256" key="4">
    <source>
        <dbReference type="ARBA" id="ARBA00005259"/>
    </source>
</evidence>
<dbReference type="GO" id="GO:0050661">
    <property type="term" value="F:NADP binding"/>
    <property type="evidence" value="ECO:0007669"/>
    <property type="project" value="InterPro"/>
</dbReference>
<evidence type="ECO:0000256" key="13">
    <source>
        <dbReference type="PIRNR" id="PIRNR006769"/>
    </source>
</evidence>
<evidence type="ECO:0000256" key="16">
    <source>
        <dbReference type="PIRSR" id="PIRSR006769-3"/>
    </source>
</evidence>
<keyword evidence="8 13" id="KW-0378">Hydrolase</keyword>
<evidence type="ECO:0000256" key="2">
    <source>
        <dbReference type="ARBA" id="ARBA00004882"/>
    </source>
</evidence>
<dbReference type="GO" id="GO:0008703">
    <property type="term" value="F:5-amino-6-(5-phosphoribosylamino)uracil reductase activity"/>
    <property type="evidence" value="ECO:0007669"/>
    <property type="project" value="UniProtKB-EC"/>
</dbReference>
<dbReference type="Gene3D" id="3.40.140.10">
    <property type="entry name" value="Cytidine Deaminase, domain 2"/>
    <property type="match status" value="1"/>
</dbReference>
<evidence type="ECO:0000256" key="5">
    <source>
        <dbReference type="ARBA" id="ARBA00007417"/>
    </source>
</evidence>
<evidence type="ECO:0000313" key="18">
    <source>
        <dbReference type="EMBL" id="RIH86139.1"/>
    </source>
</evidence>
<dbReference type="Pfam" id="PF01872">
    <property type="entry name" value="RibD_C"/>
    <property type="match status" value="1"/>
</dbReference>
<dbReference type="AlphaFoldDB" id="A0A399ESW7"/>
<evidence type="ECO:0000256" key="8">
    <source>
        <dbReference type="ARBA" id="ARBA00022801"/>
    </source>
</evidence>
<feature type="binding site" evidence="15">
    <location>
        <position position="222"/>
    </location>
    <ligand>
        <name>NADP(+)</name>
        <dbReference type="ChEBI" id="CHEBI:58349"/>
    </ligand>
</feature>
<comment type="similarity">
    <text evidence="4 13">In the N-terminal section; belongs to the cytidine and deoxycytidylate deaminase family.</text>
</comment>
<keyword evidence="9 13" id="KW-0862">Zinc</keyword>
<proteinExistence type="inferred from homology"/>
<reference evidence="18 19" key="1">
    <citation type="submission" date="2018-08" db="EMBL/GenBank/DDBJ databases">
        <title>Meiothermus roseus NBRC 110900 genome sequencing project.</title>
        <authorList>
            <person name="Da Costa M.S."/>
            <person name="Albuquerque L."/>
            <person name="Raposo P."/>
            <person name="Froufe H.J.C."/>
            <person name="Barroso C.S."/>
            <person name="Egas C."/>
        </authorList>
    </citation>
    <scope>NUCLEOTIDE SEQUENCE [LARGE SCALE GENOMIC DNA]</scope>
    <source>
        <strain evidence="18 19">NBRC 110900</strain>
    </source>
</reference>
<evidence type="ECO:0000256" key="6">
    <source>
        <dbReference type="ARBA" id="ARBA00022619"/>
    </source>
</evidence>
<evidence type="ECO:0000313" key="19">
    <source>
        <dbReference type="Proteomes" id="UP000265341"/>
    </source>
</evidence>
<keyword evidence="12" id="KW-0511">Multifunctional enzyme</keyword>
<keyword evidence="11 13" id="KW-0560">Oxidoreductase</keyword>
<feature type="binding site" evidence="15">
    <location>
        <position position="148"/>
    </location>
    <ligand>
        <name>NADP(+)</name>
        <dbReference type="ChEBI" id="CHEBI:58349"/>
    </ligand>
</feature>
<comment type="similarity">
    <text evidence="5 13">In the C-terminal section; belongs to the HTP reductase family.</text>
</comment>
<comment type="pathway">
    <text evidence="3 13">Cofactor biosynthesis; riboflavin biosynthesis; 5-amino-6-(D-ribitylamino)uracil from GTP: step 3/4.</text>
</comment>
<feature type="binding site" evidence="16">
    <location>
        <position position="78"/>
    </location>
    <ligand>
        <name>Zn(2+)</name>
        <dbReference type="ChEBI" id="CHEBI:29105"/>
        <note>catalytic</note>
    </ligand>
</feature>
<evidence type="ECO:0000256" key="12">
    <source>
        <dbReference type="ARBA" id="ARBA00023268"/>
    </source>
</evidence>
<dbReference type="PROSITE" id="PS51747">
    <property type="entry name" value="CYT_DCMP_DEAMINASES_2"/>
    <property type="match status" value="1"/>
</dbReference>
<feature type="binding site" evidence="15">
    <location>
        <position position="178"/>
    </location>
    <ligand>
        <name>substrate</name>
    </ligand>
</feature>
<dbReference type="PANTHER" id="PTHR38011:SF7">
    <property type="entry name" value="2,5-DIAMINO-6-RIBOSYLAMINO-4(3H)-PYRIMIDINONE 5'-PHOSPHATE REDUCTASE"/>
    <property type="match status" value="1"/>
</dbReference>
<dbReference type="EC" id="1.1.1.193" evidence="13"/>
<evidence type="ECO:0000256" key="7">
    <source>
        <dbReference type="ARBA" id="ARBA00022723"/>
    </source>
</evidence>
<evidence type="ECO:0000256" key="14">
    <source>
        <dbReference type="PIRSR" id="PIRSR006769-1"/>
    </source>
</evidence>
<dbReference type="NCBIfam" id="TIGR00227">
    <property type="entry name" value="ribD_Cterm"/>
    <property type="match status" value="1"/>
</dbReference>
<dbReference type="NCBIfam" id="TIGR00326">
    <property type="entry name" value="eubact_ribD"/>
    <property type="match status" value="1"/>
</dbReference>
<dbReference type="EMBL" id="QWLA01000033">
    <property type="protein sequence ID" value="RIH86139.1"/>
    <property type="molecule type" value="Genomic_DNA"/>
</dbReference>
<comment type="caution">
    <text evidence="18">The sequence shown here is derived from an EMBL/GenBank/DDBJ whole genome shotgun (WGS) entry which is preliminary data.</text>
</comment>
<comment type="catalytic activity">
    <reaction evidence="13">
        <text>5-amino-6-(5-phospho-D-ribitylamino)uracil + NADP(+) = 5-amino-6-(5-phospho-D-ribosylamino)uracil + NADPH + H(+)</text>
        <dbReference type="Rhea" id="RHEA:17845"/>
        <dbReference type="ChEBI" id="CHEBI:15378"/>
        <dbReference type="ChEBI" id="CHEBI:57783"/>
        <dbReference type="ChEBI" id="CHEBI:58349"/>
        <dbReference type="ChEBI" id="CHEBI:58421"/>
        <dbReference type="ChEBI" id="CHEBI:58453"/>
        <dbReference type="EC" id="1.1.1.193"/>
    </reaction>
</comment>
<sequence length="379" mass="40405">MRQALDLAARALGRTSPNPPVGCVLVREGQVVGAGFHPRAGEPHAEVMALRQAGEQARGATAYVTLEPCAHHGRTPPCAQALIEAGVARVVVAAVDPNPLVGGRGLEQLAQAGVEVVTGVLREEAERQQEVFRHWITRREPFVVFKSALTLDGKTATSTGDARWVSTEAARKQVHVLRDELDAVVVGVGTVLADDPELTCRLPSPAVPSRTPRDPVKVVFDSMARTPPQARLFCKGPRGEAARVLILTTEQADPRRLELLRRAGAEVVVLEAGPKGRVSLASALELLGARGLTGLLLEGGSRLAGSFFDAGRVRKVVAFVAPKLVGGGGPTPVAGTGVARMADAVRLERVRVERFEEDVLIEGYVPWLERGEDDVYGDR</sequence>
<feature type="binding site" evidence="15">
    <location>
        <position position="298"/>
    </location>
    <ligand>
        <name>substrate</name>
    </ligand>
</feature>
<evidence type="ECO:0000256" key="15">
    <source>
        <dbReference type="PIRSR" id="PIRSR006769-2"/>
    </source>
</evidence>
<feature type="binding site" evidence="15">
    <location>
        <position position="164"/>
    </location>
    <ligand>
        <name>NADP(+)</name>
        <dbReference type="ChEBI" id="CHEBI:58349"/>
    </ligand>
</feature>
<dbReference type="InterPro" id="IPR004794">
    <property type="entry name" value="Eubact_RibD"/>
</dbReference>
<dbReference type="InterPro" id="IPR016193">
    <property type="entry name" value="Cytidine_deaminase-like"/>
</dbReference>
<dbReference type="GO" id="GO:0008270">
    <property type="term" value="F:zinc ion binding"/>
    <property type="evidence" value="ECO:0007669"/>
    <property type="project" value="InterPro"/>
</dbReference>
<comment type="function">
    <text evidence="1 13">Converts 2,5-diamino-6-(ribosylamino)-4(3h)-pyrimidinone 5'-phosphate into 5-amino-6-(ribosylamino)-2,4(1h,3h)-pyrimidinedione 5'-phosphate.</text>
</comment>
<dbReference type="Proteomes" id="UP000265341">
    <property type="component" value="Unassembled WGS sequence"/>
</dbReference>
<dbReference type="GO" id="GO:0009231">
    <property type="term" value="P:riboflavin biosynthetic process"/>
    <property type="evidence" value="ECO:0007669"/>
    <property type="project" value="UniProtKB-UniPathway"/>
</dbReference>
<name>A0A399ESW7_9DEIN</name>
<dbReference type="InterPro" id="IPR002125">
    <property type="entry name" value="CMP_dCMP_dom"/>
</dbReference>
<dbReference type="InterPro" id="IPR024072">
    <property type="entry name" value="DHFR-like_dom_sf"/>
</dbReference>
<dbReference type="FunFam" id="3.40.140.10:FF:000025">
    <property type="entry name" value="Riboflavin biosynthesis protein RibD"/>
    <property type="match status" value="1"/>
</dbReference>
<dbReference type="InterPro" id="IPR011549">
    <property type="entry name" value="RibD_C"/>
</dbReference>
<protein>
    <recommendedName>
        <fullName evidence="13">Riboflavin biosynthesis protein RibD</fullName>
    </recommendedName>
    <domain>
        <recommendedName>
            <fullName evidence="13">Diaminohydroxyphosphoribosylaminopyrimidine deaminase</fullName>
            <shortName evidence="13">DRAP deaminase</shortName>
            <ecNumber evidence="13">3.5.4.26</ecNumber>
        </recommendedName>
        <alternativeName>
            <fullName evidence="13">Riboflavin-specific deaminase</fullName>
        </alternativeName>
    </domain>
    <domain>
        <recommendedName>
            <fullName evidence="13">5-amino-6-(5-phosphoribosylamino)uracil reductase</fullName>
            <ecNumber evidence="13">1.1.1.193</ecNumber>
        </recommendedName>
        <alternativeName>
            <fullName evidence="13">HTP reductase</fullName>
        </alternativeName>
    </domain>
</protein>
<dbReference type="PANTHER" id="PTHR38011">
    <property type="entry name" value="DIHYDROFOLATE REDUCTASE FAMILY PROTEIN (AFU_ORTHOLOGUE AFUA_8G06820)"/>
    <property type="match status" value="1"/>
</dbReference>
<dbReference type="InterPro" id="IPR002734">
    <property type="entry name" value="RibDG_C"/>
</dbReference>
<dbReference type="SUPFAM" id="SSF53597">
    <property type="entry name" value="Dihydrofolate reductase-like"/>
    <property type="match status" value="1"/>
</dbReference>
<dbReference type="PROSITE" id="PS00903">
    <property type="entry name" value="CYT_DCMP_DEAMINASES_1"/>
    <property type="match status" value="1"/>
</dbReference>
<comment type="pathway">
    <text evidence="2 13">Cofactor biosynthesis; riboflavin biosynthesis; 5-amino-6-(D-ribitylamino)uracil from GTP: step 2/4.</text>
</comment>
<evidence type="ECO:0000256" key="3">
    <source>
        <dbReference type="ARBA" id="ARBA00004910"/>
    </source>
</evidence>
<evidence type="ECO:0000259" key="17">
    <source>
        <dbReference type="PROSITE" id="PS51747"/>
    </source>
</evidence>
<dbReference type="RefSeq" id="WP_119277756.1">
    <property type="nucleotide sequence ID" value="NZ_QWLA01000033.1"/>
</dbReference>
<dbReference type="UniPathway" id="UPA00275">
    <property type="reaction ID" value="UER00401"/>
</dbReference>
<dbReference type="CDD" id="cd01284">
    <property type="entry name" value="Riboflavin_deaminase-reductase"/>
    <property type="match status" value="1"/>
</dbReference>
<evidence type="ECO:0000256" key="1">
    <source>
        <dbReference type="ARBA" id="ARBA00002151"/>
    </source>
</evidence>
<feature type="binding site" evidence="15">
    <location>
        <position position="194"/>
    </location>
    <ligand>
        <name>NADP(+)</name>
        <dbReference type="ChEBI" id="CHEBI:58349"/>
    </ligand>
</feature>
<organism evidence="18 19">
    <name type="scientific">Calidithermus roseus</name>
    <dbReference type="NCBI Taxonomy" id="1644118"/>
    <lineage>
        <taxon>Bacteria</taxon>
        <taxon>Thermotogati</taxon>
        <taxon>Deinococcota</taxon>
        <taxon>Deinococci</taxon>
        <taxon>Thermales</taxon>
        <taxon>Thermaceae</taxon>
        <taxon>Calidithermus</taxon>
    </lineage>
</organism>
<feature type="binding site" evidence="16">
    <location>
        <position position="44"/>
    </location>
    <ligand>
        <name>Zn(2+)</name>
        <dbReference type="ChEBI" id="CHEBI:29105"/>
        <note>catalytic</note>
    </ligand>
</feature>
<comment type="catalytic activity">
    <reaction evidence="13">
        <text>2,5-diamino-6-hydroxy-4-(5-phosphoribosylamino)-pyrimidine + H2O + H(+) = 5-amino-6-(5-phospho-D-ribosylamino)uracil + NH4(+)</text>
        <dbReference type="Rhea" id="RHEA:21868"/>
        <dbReference type="ChEBI" id="CHEBI:15377"/>
        <dbReference type="ChEBI" id="CHEBI:15378"/>
        <dbReference type="ChEBI" id="CHEBI:28938"/>
        <dbReference type="ChEBI" id="CHEBI:58453"/>
        <dbReference type="ChEBI" id="CHEBI:58614"/>
        <dbReference type="EC" id="3.5.4.26"/>
    </reaction>
</comment>
<keyword evidence="10 13" id="KW-0521">NADP</keyword>
<accession>A0A399ESW7</accession>
<dbReference type="InterPro" id="IPR016192">
    <property type="entry name" value="APOBEC/CMP_deaminase_Zn-bd"/>
</dbReference>
<feature type="binding site" evidence="15">
    <location>
        <begin position="300"/>
        <end position="306"/>
    </location>
    <ligand>
        <name>NADP(+)</name>
        <dbReference type="ChEBI" id="CHEBI:58349"/>
    </ligand>
</feature>
<gene>
    <name evidence="18" type="primary">ribD</name>
    <name evidence="18" type="ORF">Mrose_01913</name>
</gene>
<feature type="active site" description="Proton donor" evidence="14">
    <location>
        <position position="46"/>
    </location>
</feature>
<dbReference type="OrthoDB" id="9800865at2"/>
<feature type="binding site" evidence="16">
    <location>
        <position position="69"/>
    </location>
    <ligand>
        <name>Zn(2+)</name>
        <dbReference type="ChEBI" id="CHEBI:29105"/>
        <note>catalytic</note>
    </ligand>
</feature>
<dbReference type="GO" id="GO:0008835">
    <property type="term" value="F:diaminohydroxyphosphoribosylaminopyrimidine deaminase activity"/>
    <property type="evidence" value="ECO:0007669"/>
    <property type="project" value="UniProtKB-EC"/>
</dbReference>
<comment type="cofactor">
    <cofactor evidence="13 16">
        <name>Zn(2+)</name>
        <dbReference type="ChEBI" id="CHEBI:29105"/>
    </cofactor>
    <text evidence="13 16">Binds 1 zinc ion.</text>
</comment>
<keyword evidence="6 13" id="KW-0686">Riboflavin biosynthesis</keyword>
<evidence type="ECO:0000256" key="10">
    <source>
        <dbReference type="ARBA" id="ARBA00022857"/>
    </source>
</evidence>